<evidence type="ECO:0000313" key="2">
    <source>
        <dbReference type="Proteomes" id="UP000193067"/>
    </source>
</evidence>
<keyword evidence="2" id="KW-1185">Reference proteome</keyword>
<dbReference type="AlphaFoldDB" id="A0A1Y2I5V6"/>
<accession>A0A1Y2I5V6</accession>
<dbReference type="Proteomes" id="UP000193067">
    <property type="component" value="Unassembled WGS sequence"/>
</dbReference>
<sequence>MEIIAQTTGDMRLSIDSIALYSWGARDSNTLTIRSARLRAFADNGTFFLWEKGDASSEPFLLDLDSFESICLYKQLGHLSVININFPYPTHQNVSKLARREVKYSRVLVPWDAAFSREANLSNDEAMELLMVHDNSRVLPDVQSELNLSSWIFVG</sequence>
<reference evidence="1 2" key="1">
    <citation type="journal article" date="2015" name="Biotechnol. Biofuels">
        <title>Enhanced degradation of softwood versus hardwood by the white-rot fungus Pycnoporus coccineus.</title>
        <authorList>
            <person name="Couturier M."/>
            <person name="Navarro D."/>
            <person name="Chevret D."/>
            <person name="Henrissat B."/>
            <person name="Piumi F."/>
            <person name="Ruiz-Duenas F.J."/>
            <person name="Martinez A.T."/>
            <person name="Grigoriev I.V."/>
            <person name="Riley R."/>
            <person name="Lipzen A."/>
            <person name="Berrin J.G."/>
            <person name="Master E.R."/>
            <person name="Rosso M.N."/>
        </authorList>
    </citation>
    <scope>NUCLEOTIDE SEQUENCE [LARGE SCALE GENOMIC DNA]</scope>
    <source>
        <strain evidence="1 2">BRFM310</strain>
    </source>
</reference>
<protein>
    <submittedName>
        <fullName evidence="1">Uncharacterized protein</fullName>
    </submittedName>
</protein>
<name>A0A1Y2I5V6_TRAC3</name>
<gene>
    <name evidence="1" type="ORF">PYCCODRAFT_1472555</name>
</gene>
<organism evidence="1 2">
    <name type="scientific">Trametes coccinea (strain BRFM310)</name>
    <name type="common">Pycnoporus coccineus</name>
    <dbReference type="NCBI Taxonomy" id="1353009"/>
    <lineage>
        <taxon>Eukaryota</taxon>
        <taxon>Fungi</taxon>
        <taxon>Dikarya</taxon>
        <taxon>Basidiomycota</taxon>
        <taxon>Agaricomycotina</taxon>
        <taxon>Agaricomycetes</taxon>
        <taxon>Polyporales</taxon>
        <taxon>Polyporaceae</taxon>
        <taxon>Trametes</taxon>
    </lineage>
</organism>
<evidence type="ECO:0000313" key="1">
    <source>
        <dbReference type="EMBL" id="OSC96529.1"/>
    </source>
</evidence>
<dbReference type="EMBL" id="KZ084177">
    <property type="protein sequence ID" value="OSC96529.1"/>
    <property type="molecule type" value="Genomic_DNA"/>
</dbReference>
<proteinExistence type="predicted"/>